<dbReference type="Gene3D" id="1.25.70.10">
    <property type="entry name" value="Transcription termination factor 3, mitochondrial"/>
    <property type="match status" value="1"/>
</dbReference>
<dbReference type="GO" id="GO:0003676">
    <property type="term" value="F:nucleic acid binding"/>
    <property type="evidence" value="ECO:0007669"/>
    <property type="project" value="InterPro"/>
</dbReference>
<keyword evidence="2" id="KW-0805">Transcription regulation</keyword>
<dbReference type="PANTHER" id="PTHR13068:SF91">
    <property type="entry name" value="TRANSCRIPTION TERMINATION FACTOR FAMILY PROTEIN"/>
    <property type="match status" value="1"/>
</dbReference>
<comment type="similarity">
    <text evidence="1">Belongs to the mTERF family.</text>
</comment>
<accession>A0A2Z6PI87</accession>
<sequence>MLRCIIFSSNHYKTLNPQKSYPLFPIQFSPKFKLCTTSSDSDSESDSFTVSYLINNIGFTRETALKASKRVRIKSLEKPNSVFTFFRNFGFSDTNIKKICIKEPWILASDTHNSILPKIEFFLSKGASISEISQLLTVSPRILQCSLENRIIPLFEFYKRILKCDKATICCMIRNSILLSNNLAPVNVKLLIDYGVCDASIVKLLLTRPTILGSTDLIDSLEEVKGLGFYPSTSTFGIALVAKKCMSKTRWNEKVDAFKKWGWSDEDVVESFRLQPSLMLSSVDKINLVMNFWVNQLGWNSLELTRRPQIFGFSLQKRIIPRALVVQYLQMKGLRKKYASLVTPFFWSEELFLRKYVFCFKEESDYLLKLYEENMKHAYTKENIDMPFTK</sequence>
<gene>
    <name evidence="4" type="ORF">TSUD_400760</name>
</gene>
<dbReference type="PANTHER" id="PTHR13068">
    <property type="entry name" value="CGI-12 PROTEIN-RELATED"/>
    <property type="match status" value="1"/>
</dbReference>
<dbReference type="EMBL" id="DF974130">
    <property type="protein sequence ID" value="GAU45529.1"/>
    <property type="molecule type" value="Genomic_DNA"/>
</dbReference>
<evidence type="ECO:0000256" key="2">
    <source>
        <dbReference type="ARBA" id="ARBA00022472"/>
    </source>
</evidence>
<organism evidence="4 5">
    <name type="scientific">Trifolium subterraneum</name>
    <name type="common">Subterranean clover</name>
    <dbReference type="NCBI Taxonomy" id="3900"/>
    <lineage>
        <taxon>Eukaryota</taxon>
        <taxon>Viridiplantae</taxon>
        <taxon>Streptophyta</taxon>
        <taxon>Embryophyta</taxon>
        <taxon>Tracheophyta</taxon>
        <taxon>Spermatophyta</taxon>
        <taxon>Magnoliopsida</taxon>
        <taxon>eudicotyledons</taxon>
        <taxon>Gunneridae</taxon>
        <taxon>Pentapetalae</taxon>
        <taxon>rosids</taxon>
        <taxon>fabids</taxon>
        <taxon>Fabales</taxon>
        <taxon>Fabaceae</taxon>
        <taxon>Papilionoideae</taxon>
        <taxon>50 kb inversion clade</taxon>
        <taxon>NPAAA clade</taxon>
        <taxon>Hologalegina</taxon>
        <taxon>IRL clade</taxon>
        <taxon>Trifolieae</taxon>
        <taxon>Trifolium</taxon>
    </lineage>
</organism>
<evidence type="ECO:0008006" key="6">
    <source>
        <dbReference type="Google" id="ProtNLM"/>
    </source>
</evidence>
<keyword evidence="3" id="KW-0809">Transit peptide</keyword>
<dbReference type="GO" id="GO:0006353">
    <property type="term" value="P:DNA-templated transcription termination"/>
    <property type="evidence" value="ECO:0007669"/>
    <property type="project" value="UniProtKB-KW"/>
</dbReference>
<dbReference type="SMART" id="SM00733">
    <property type="entry name" value="Mterf"/>
    <property type="match status" value="5"/>
</dbReference>
<keyword evidence="2" id="KW-0806">Transcription termination</keyword>
<evidence type="ECO:0000256" key="1">
    <source>
        <dbReference type="ARBA" id="ARBA00007692"/>
    </source>
</evidence>
<evidence type="ECO:0000313" key="4">
    <source>
        <dbReference type="EMBL" id="GAU45529.1"/>
    </source>
</evidence>
<keyword evidence="2" id="KW-0804">Transcription</keyword>
<proteinExistence type="inferred from homology"/>
<evidence type="ECO:0000313" key="5">
    <source>
        <dbReference type="Proteomes" id="UP000242715"/>
    </source>
</evidence>
<protein>
    <recommendedName>
        <fullName evidence="6">Transcription regulator mTERF family</fullName>
    </recommendedName>
</protein>
<dbReference type="AlphaFoldDB" id="A0A2Z6PI87"/>
<dbReference type="OrthoDB" id="637682at2759"/>
<keyword evidence="5" id="KW-1185">Reference proteome</keyword>
<dbReference type="InterPro" id="IPR003690">
    <property type="entry name" value="MTERF"/>
</dbReference>
<evidence type="ECO:0000256" key="3">
    <source>
        <dbReference type="ARBA" id="ARBA00022946"/>
    </source>
</evidence>
<dbReference type="Proteomes" id="UP000242715">
    <property type="component" value="Unassembled WGS sequence"/>
</dbReference>
<dbReference type="InterPro" id="IPR038538">
    <property type="entry name" value="MTERF_sf"/>
</dbReference>
<name>A0A2Z6PI87_TRISU</name>
<reference evidence="5" key="1">
    <citation type="journal article" date="2017" name="Front. Plant Sci.">
        <title>Climate Clever Clovers: New Paradigm to Reduce the Environmental Footprint of Ruminants by Breeding Low Methanogenic Forages Utilizing Haplotype Variation.</title>
        <authorList>
            <person name="Kaur P."/>
            <person name="Appels R."/>
            <person name="Bayer P.E."/>
            <person name="Keeble-Gagnere G."/>
            <person name="Wang J."/>
            <person name="Hirakawa H."/>
            <person name="Shirasawa K."/>
            <person name="Vercoe P."/>
            <person name="Stefanova K."/>
            <person name="Durmic Z."/>
            <person name="Nichols P."/>
            <person name="Revell C."/>
            <person name="Isobe S.N."/>
            <person name="Edwards D."/>
            <person name="Erskine W."/>
        </authorList>
    </citation>
    <scope>NUCLEOTIDE SEQUENCE [LARGE SCALE GENOMIC DNA]</scope>
    <source>
        <strain evidence="5">cv. Daliak</strain>
    </source>
</reference>
<dbReference type="FunFam" id="1.25.70.10:FF:000001">
    <property type="entry name" value="Mitochondrial transcription termination factor-like"/>
    <property type="match status" value="1"/>
</dbReference>
<dbReference type="Pfam" id="PF02536">
    <property type="entry name" value="mTERF"/>
    <property type="match status" value="1"/>
</dbReference>